<evidence type="ECO:0000256" key="3">
    <source>
        <dbReference type="ARBA" id="ARBA00022729"/>
    </source>
</evidence>
<sequence>MKKLIYIIPAFALFATVGCNKNMEEGPLENLDSSFIFDPVDKNGSYADQFLNDIYGNMPNGWNRIGNSMLDAATDDAVPSMRGSSIEDLRFGRIDAFGNPDDVWTSRYTVIRKVNVFLANVDRVPIENEVKGYWKAEARFLRAFAYFELMKRYGGVPLMGERIGTLAEDLQVPRSSFEACVNYVSGELDAIKPLLRTGPAAGGDFGRITNTAALALQARLHLYAASPLFNAGNLGTQNKELTGYTDVSAAAVKARWQKAADVAKELIDLNTHIIEPNNRYINIFITRDSKEIILSYLRANTSDVEQNNGPVGFTKFSHRGYTSPTQDLAEAFLMTNGKPITDPTSGYDPDKPNVNRDARFNLVFFFNGSKWLKRTVETFDGGLDRPGGNITQTQTGYYLRKFMYNAETASSLGAQPHNFPLFRFAEVYLNYAEALTEASDATQADAVAALNKIRSRGGMKTAVPNSVPKDELLTLIRNERRVELCFEEHRFWDIRRWMIAKQLFTGDLHGQKIVRADDGSVSYTKVAVGKVAFNDRMHLYPIPQTELYRNRNLVQNPLW</sequence>
<dbReference type="PROSITE" id="PS51257">
    <property type="entry name" value="PROKAR_LIPOPROTEIN"/>
    <property type="match status" value="1"/>
</dbReference>
<organism evidence="8 9">
    <name type="scientific">Chitinophaga caseinilytica</name>
    <dbReference type="NCBI Taxonomy" id="2267521"/>
    <lineage>
        <taxon>Bacteria</taxon>
        <taxon>Pseudomonadati</taxon>
        <taxon>Bacteroidota</taxon>
        <taxon>Chitinophagia</taxon>
        <taxon>Chitinophagales</taxon>
        <taxon>Chitinophagaceae</taxon>
        <taxon>Chitinophaga</taxon>
    </lineage>
</organism>
<dbReference type="RefSeq" id="WP_341840113.1">
    <property type="nucleotide sequence ID" value="NZ_CP149792.1"/>
</dbReference>
<evidence type="ECO:0000313" key="9">
    <source>
        <dbReference type="Proteomes" id="UP001449657"/>
    </source>
</evidence>
<protein>
    <submittedName>
        <fullName evidence="8">RagB/SusD family nutrient uptake outer membrane protein</fullName>
    </submittedName>
</protein>
<dbReference type="Proteomes" id="UP001449657">
    <property type="component" value="Chromosome"/>
</dbReference>
<evidence type="ECO:0000256" key="4">
    <source>
        <dbReference type="ARBA" id="ARBA00023136"/>
    </source>
</evidence>
<evidence type="ECO:0000256" key="2">
    <source>
        <dbReference type="ARBA" id="ARBA00006275"/>
    </source>
</evidence>
<comment type="similarity">
    <text evidence="2">Belongs to the SusD family.</text>
</comment>
<name>A0ABZ2YZB3_9BACT</name>
<dbReference type="InterPro" id="IPR011990">
    <property type="entry name" value="TPR-like_helical_dom_sf"/>
</dbReference>
<dbReference type="SUPFAM" id="SSF48452">
    <property type="entry name" value="TPR-like"/>
    <property type="match status" value="1"/>
</dbReference>
<feature type="domain" description="SusD-like N-terminal" evidence="7">
    <location>
        <begin position="99"/>
        <end position="222"/>
    </location>
</feature>
<feature type="domain" description="RagB/SusD" evidence="6">
    <location>
        <begin position="317"/>
        <end position="559"/>
    </location>
</feature>
<evidence type="ECO:0000256" key="5">
    <source>
        <dbReference type="ARBA" id="ARBA00023237"/>
    </source>
</evidence>
<gene>
    <name evidence="8" type="ORF">WJU22_20905</name>
</gene>
<dbReference type="InterPro" id="IPR012944">
    <property type="entry name" value="SusD_RagB_dom"/>
</dbReference>
<evidence type="ECO:0000313" key="8">
    <source>
        <dbReference type="EMBL" id="WZN45361.1"/>
    </source>
</evidence>
<reference evidence="8 9" key="1">
    <citation type="submission" date="2024-03" db="EMBL/GenBank/DDBJ databases">
        <title>Chitinophaga caseinilytica sp. nov., a casein hydrolysing bacterium isolated from forest soil.</title>
        <authorList>
            <person name="Lee D.S."/>
            <person name="Han D.M."/>
            <person name="Baek J.H."/>
            <person name="Choi D.G."/>
            <person name="Jeon J.H."/>
            <person name="Jeon C.O."/>
        </authorList>
    </citation>
    <scope>NUCLEOTIDE SEQUENCE [LARGE SCALE GENOMIC DNA]</scope>
    <source>
        <strain evidence="8 9">KACC 19118</strain>
    </source>
</reference>
<evidence type="ECO:0000256" key="1">
    <source>
        <dbReference type="ARBA" id="ARBA00004442"/>
    </source>
</evidence>
<dbReference type="CDD" id="cd08977">
    <property type="entry name" value="SusD"/>
    <property type="match status" value="1"/>
</dbReference>
<keyword evidence="3" id="KW-0732">Signal</keyword>
<accession>A0ABZ2YZB3</accession>
<keyword evidence="5" id="KW-0998">Cell outer membrane</keyword>
<comment type="subcellular location">
    <subcellularLocation>
        <location evidence="1">Cell outer membrane</location>
    </subcellularLocation>
</comment>
<evidence type="ECO:0000259" key="6">
    <source>
        <dbReference type="Pfam" id="PF07980"/>
    </source>
</evidence>
<proteinExistence type="inferred from homology"/>
<keyword evidence="9" id="KW-1185">Reference proteome</keyword>
<dbReference type="Pfam" id="PF07980">
    <property type="entry name" value="SusD_RagB"/>
    <property type="match status" value="1"/>
</dbReference>
<keyword evidence="4" id="KW-0472">Membrane</keyword>
<dbReference type="InterPro" id="IPR033985">
    <property type="entry name" value="SusD-like_N"/>
</dbReference>
<dbReference type="EMBL" id="CP150096">
    <property type="protein sequence ID" value="WZN45361.1"/>
    <property type="molecule type" value="Genomic_DNA"/>
</dbReference>
<dbReference type="Gene3D" id="1.25.40.390">
    <property type="match status" value="1"/>
</dbReference>
<evidence type="ECO:0000259" key="7">
    <source>
        <dbReference type="Pfam" id="PF14322"/>
    </source>
</evidence>
<dbReference type="Pfam" id="PF14322">
    <property type="entry name" value="SusD-like_3"/>
    <property type="match status" value="1"/>
</dbReference>